<dbReference type="PANTHER" id="PTHR15020:SF50">
    <property type="entry name" value="UPF0659 PROTEIN YMR090W"/>
    <property type="match status" value="1"/>
</dbReference>
<dbReference type="InterPro" id="IPR002347">
    <property type="entry name" value="SDR_fam"/>
</dbReference>
<dbReference type="Proteomes" id="UP000807469">
    <property type="component" value="Unassembled WGS sequence"/>
</dbReference>
<dbReference type="Gene3D" id="3.40.50.720">
    <property type="entry name" value="NAD(P)-binding Rossmann-like Domain"/>
    <property type="match status" value="1"/>
</dbReference>
<dbReference type="SUPFAM" id="SSF51735">
    <property type="entry name" value="NAD(P)-binding Rossmann-fold domains"/>
    <property type="match status" value="1"/>
</dbReference>
<evidence type="ECO:0008006" key="4">
    <source>
        <dbReference type="Google" id="ProtNLM"/>
    </source>
</evidence>
<comment type="caution">
    <text evidence="1">The sequence shown here is derived from an EMBL/GenBank/DDBJ whole genome shotgun (WGS) entry which is preliminary data.</text>
</comment>
<dbReference type="InterPro" id="IPR036291">
    <property type="entry name" value="NAD(P)-bd_dom_sf"/>
</dbReference>
<sequence>MASNILVVGGSRHIGYHASLRFLKAGSKVTFLLRSPAYFDDDKEIQKYVQSKKAQLVKGDALIVDDVRKAWAKASEEGPVDLLLFTVGFTGDPKFHLTKGFTMNPKNLVTQCLLNMLCEMPKTGPLPKVVALSTAGVTRTSREKNSLLLRPMYGYLISEPIKDKLGMERVLFHSAGWAWNPHDGEPSTQITGERWTEREGLPAPGTLKDTMIVRAALLNDGECRADLKKDGPAYRADEGDIAGFSISREDVAHFIFEAVTKDWVKYGKKQVSVTY</sequence>
<name>A0A9P5YKD1_9AGAR</name>
<keyword evidence="3" id="KW-1185">Reference proteome</keyword>
<evidence type="ECO:0000313" key="2">
    <source>
        <dbReference type="EMBL" id="KAF9476511.1"/>
    </source>
</evidence>
<dbReference type="PANTHER" id="PTHR15020">
    <property type="entry name" value="FLAVIN REDUCTASE-RELATED"/>
    <property type="match status" value="1"/>
</dbReference>
<dbReference type="OrthoDB" id="63935at2759"/>
<evidence type="ECO:0000313" key="1">
    <source>
        <dbReference type="EMBL" id="KAF9471437.1"/>
    </source>
</evidence>
<dbReference type="EMBL" id="MU155291">
    <property type="protein sequence ID" value="KAF9476511.1"/>
    <property type="molecule type" value="Genomic_DNA"/>
</dbReference>
<reference evidence="1" key="1">
    <citation type="submission" date="2020-11" db="EMBL/GenBank/DDBJ databases">
        <authorList>
            <consortium name="DOE Joint Genome Institute"/>
            <person name="Ahrendt S."/>
            <person name="Riley R."/>
            <person name="Andreopoulos W."/>
            <person name="Labutti K."/>
            <person name="Pangilinan J."/>
            <person name="Ruiz-Duenas F.J."/>
            <person name="Barrasa J.M."/>
            <person name="Sanchez-Garcia M."/>
            <person name="Camarero S."/>
            <person name="Miyauchi S."/>
            <person name="Serrano A."/>
            <person name="Linde D."/>
            <person name="Babiker R."/>
            <person name="Drula E."/>
            <person name="Ayuso-Fernandez I."/>
            <person name="Pacheco R."/>
            <person name="Padilla G."/>
            <person name="Ferreira P."/>
            <person name="Barriuso J."/>
            <person name="Kellner H."/>
            <person name="Castanera R."/>
            <person name="Alfaro M."/>
            <person name="Ramirez L."/>
            <person name="Pisabarro A.G."/>
            <person name="Kuo A."/>
            <person name="Tritt A."/>
            <person name="Lipzen A."/>
            <person name="He G."/>
            <person name="Yan M."/>
            <person name="Ng V."/>
            <person name="Cullen D."/>
            <person name="Martin F."/>
            <person name="Rosso M.-N."/>
            <person name="Henrissat B."/>
            <person name="Hibbett D."/>
            <person name="Martinez A.T."/>
            <person name="Grigoriev I.V."/>
        </authorList>
    </citation>
    <scope>NUCLEOTIDE SEQUENCE</scope>
    <source>
        <strain evidence="1">CIRM-BRFM 674</strain>
    </source>
</reference>
<organism evidence="1 3">
    <name type="scientific">Pholiota conissans</name>
    <dbReference type="NCBI Taxonomy" id="109636"/>
    <lineage>
        <taxon>Eukaryota</taxon>
        <taxon>Fungi</taxon>
        <taxon>Dikarya</taxon>
        <taxon>Basidiomycota</taxon>
        <taxon>Agaricomycotina</taxon>
        <taxon>Agaricomycetes</taxon>
        <taxon>Agaricomycetidae</taxon>
        <taxon>Agaricales</taxon>
        <taxon>Agaricineae</taxon>
        <taxon>Strophariaceae</taxon>
        <taxon>Pholiota</taxon>
    </lineage>
</organism>
<dbReference type="AlphaFoldDB" id="A0A9P5YKD1"/>
<gene>
    <name evidence="2" type="ORF">BDN70DRAFT_812147</name>
    <name evidence="1" type="ORF">BDN70DRAFT_869207</name>
</gene>
<proteinExistence type="predicted"/>
<protein>
    <recommendedName>
        <fullName evidence="4">NAD(P)-binding domain-containing protein</fullName>
    </recommendedName>
</protein>
<evidence type="ECO:0000313" key="3">
    <source>
        <dbReference type="Proteomes" id="UP000807469"/>
    </source>
</evidence>
<accession>A0A9P5YKD1</accession>
<dbReference type="EMBL" id="MU155687">
    <property type="protein sequence ID" value="KAF9471437.1"/>
    <property type="molecule type" value="Genomic_DNA"/>
</dbReference>
<dbReference type="Pfam" id="PF00106">
    <property type="entry name" value="adh_short"/>
    <property type="match status" value="1"/>
</dbReference>